<dbReference type="PRINTS" id="PR00071">
    <property type="entry name" value="HMGCOARDTASE"/>
</dbReference>
<dbReference type="Proteomes" id="UP001595840">
    <property type="component" value="Unassembled WGS sequence"/>
</dbReference>
<dbReference type="Pfam" id="PF00368">
    <property type="entry name" value="HMG-CoA_red"/>
    <property type="match status" value="1"/>
</dbReference>
<comment type="caution">
    <text evidence="5">The sequence shown here is derived from an EMBL/GenBank/DDBJ whole genome shotgun (WGS) entry which is preliminary data.</text>
</comment>
<proteinExistence type="inferred from homology"/>
<evidence type="ECO:0000256" key="4">
    <source>
        <dbReference type="ARBA" id="ARBA00023002"/>
    </source>
</evidence>
<dbReference type="InterPro" id="IPR023074">
    <property type="entry name" value="HMG_CoA_Rdtase_cat_sf"/>
</dbReference>
<sequence>MSRAPSIPRSSINDYSLDQATERREFLRAKTGVPLSAVGNYSLDPNLVNGNIENFIGTLQMPLGVAGPLKIQGEAAQGDFYIPLATTEGTLVASYSRGMRVISECGGCKTAVTRHAMQRAPVFLLGDVHVAKRFSAWLAENFQRIKSVAESTTRSGKLFEVEQYAVGNMIYTRFNYTTGDAAGQNMTGKATFAACEWIVENCPLSLKYLLSGSVDTDKKHSAMNLIRTRGKRVIAEVVIKNDVAKRLLGVDTATLFRARQISNTGSFQAGSIYNGPHSANGIAALFIATGQDEANVAESHAGITHSQLLDNGDYYWSVTLPAVICGTYGGGTALPGQRECLEIMDCYGAGKADKFAEIIAAVVLAGDISLGSAVLAGDWVSSHEQYGRNRK</sequence>
<dbReference type="Gene3D" id="3.30.70.420">
    <property type="entry name" value="Hydroxymethylglutaryl-CoA reductase, class I/II, NAD/NADP-binding domain"/>
    <property type="match status" value="1"/>
</dbReference>
<dbReference type="InterPro" id="IPR009023">
    <property type="entry name" value="HMG_CoA_Rdtase_NAD(P)-bd_sf"/>
</dbReference>
<accession>A0ABV8V883</accession>
<dbReference type="InterPro" id="IPR009029">
    <property type="entry name" value="HMG_CoA_Rdtase_sub-bd_dom_sf"/>
</dbReference>
<evidence type="ECO:0000313" key="6">
    <source>
        <dbReference type="Proteomes" id="UP001595840"/>
    </source>
</evidence>
<dbReference type="SUPFAM" id="SSF55035">
    <property type="entry name" value="NAD-binding domain of HMG-CoA reductase"/>
    <property type="match status" value="1"/>
</dbReference>
<dbReference type="EC" id="1.1.1.34" evidence="2"/>
<organism evidence="5 6">
    <name type="scientific">Simiduia curdlanivorans</name>
    <dbReference type="NCBI Taxonomy" id="1492769"/>
    <lineage>
        <taxon>Bacteria</taxon>
        <taxon>Pseudomonadati</taxon>
        <taxon>Pseudomonadota</taxon>
        <taxon>Gammaproteobacteria</taxon>
        <taxon>Cellvibrionales</taxon>
        <taxon>Cellvibrionaceae</taxon>
        <taxon>Simiduia</taxon>
    </lineage>
</organism>
<evidence type="ECO:0000256" key="1">
    <source>
        <dbReference type="ARBA" id="ARBA00007661"/>
    </source>
</evidence>
<keyword evidence="4" id="KW-0560">Oxidoreductase</keyword>
<keyword evidence="6" id="KW-1185">Reference proteome</keyword>
<name>A0ABV8V883_9GAMM</name>
<dbReference type="InterPro" id="IPR002202">
    <property type="entry name" value="HMG_CoA_Rdtase"/>
</dbReference>
<dbReference type="CDD" id="cd00643">
    <property type="entry name" value="HMG-CoA_reductase_classI"/>
    <property type="match status" value="1"/>
</dbReference>
<evidence type="ECO:0000256" key="2">
    <source>
        <dbReference type="ARBA" id="ARBA00012999"/>
    </source>
</evidence>
<dbReference type="PANTHER" id="PTHR10572:SF24">
    <property type="entry name" value="3-HYDROXY-3-METHYLGLUTARYL-COENZYME A REDUCTASE"/>
    <property type="match status" value="1"/>
</dbReference>
<reference evidence="6" key="1">
    <citation type="journal article" date="2019" name="Int. J. Syst. Evol. Microbiol.">
        <title>The Global Catalogue of Microorganisms (GCM) 10K type strain sequencing project: providing services to taxonomists for standard genome sequencing and annotation.</title>
        <authorList>
            <consortium name="The Broad Institute Genomics Platform"/>
            <consortium name="The Broad Institute Genome Sequencing Center for Infectious Disease"/>
            <person name="Wu L."/>
            <person name="Ma J."/>
        </authorList>
    </citation>
    <scope>NUCLEOTIDE SEQUENCE [LARGE SCALE GENOMIC DNA]</scope>
    <source>
        <strain evidence="6">CECT 8570</strain>
    </source>
</reference>
<keyword evidence="3" id="KW-0521">NADP</keyword>
<dbReference type="Gene3D" id="3.90.770.10">
    <property type="entry name" value="3-hydroxy-3-methylglutaryl-coenzyme A Reductase, Chain A, domain 2"/>
    <property type="match status" value="1"/>
</dbReference>
<dbReference type="PANTHER" id="PTHR10572">
    <property type="entry name" value="3-HYDROXY-3-METHYLGLUTARYL-COENZYME A REDUCTASE"/>
    <property type="match status" value="1"/>
</dbReference>
<protein>
    <recommendedName>
        <fullName evidence="2">hydroxymethylglutaryl-CoA reductase (NADPH)</fullName>
        <ecNumber evidence="2">1.1.1.34</ecNumber>
    </recommendedName>
</protein>
<dbReference type="RefSeq" id="WP_290261055.1">
    <property type="nucleotide sequence ID" value="NZ_JAUFQG010000004.1"/>
</dbReference>
<evidence type="ECO:0000313" key="5">
    <source>
        <dbReference type="EMBL" id="MFC4363332.1"/>
    </source>
</evidence>
<dbReference type="PROSITE" id="PS50065">
    <property type="entry name" value="HMG_COA_REDUCTASE_4"/>
    <property type="match status" value="1"/>
</dbReference>
<evidence type="ECO:0000256" key="3">
    <source>
        <dbReference type="ARBA" id="ARBA00022857"/>
    </source>
</evidence>
<dbReference type="EMBL" id="JBHSCX010000020">
    <property type="protein sequence ID" value="MFC4363332.1"/>
    <property type="molecule type" value="Genomic_DNA"/>
</dbReference>
<dbReference type="SUPFAM" id="SSF56542">
    <property type="entry name" value="Substrate-binding domain of HMG-CoA reductase"/>
    <property type="match status" value="1"/>
</dbReference>
<comment type="similarity">
    <text evidence="1">Belongs to the HMG-CoA reductase family.</text>
</comment>
<gene>
    <name evidence="5" type="ORF">ACFOX3_13535</name>
</gene>
<dbReference type="InterPro" id="IPR004554">
    <property type="entry name" value="HMG_CoA_Rdtase_eu_arc"/>
</dbReference>